<keyword evidence="1" id="KW-0472">Membrane</keyword>
<organism evidence="2 3">
    <name type="scientific">Rickenella mellea</name>
    <dbReference type="NCBI Taxonomy" id="50990"/>
    <lineage>
        <taxon>Eukaryota</taxon>
        <taxon>Fungi</taxon>
        <taxon>Dikarya</taxon>
        <taxon>Basidiomycota</taxon>
        <taxon>Agaricomycotina</taxon>
        <taxon>Agaricomycetes</taxon>
        <taxon>Hymenochaetales</taxon>
        <taxon>Rickenellaceae</taxon>
        <taxon>Rickenella</taxon>
    </lineage>
</organism>
<dbReference type="STRING" id="50990.A0A4Y7PKI2"/>
<name>A0A4Y7PKI2_9AGAM</name>
<evidence type="ECO:0000256" key="1">
    <source>
        <dbReference type="SAM" id="Phobius"/>
    </source>
</evidence>
<accession>A0A4Y7PKI2</accession>
<dbReference type="Proteomes" id="UP000294933">
    <property type="component" value="Unassembled WGS sequence"/>
</dbReference>
<gene>
    <name evidence="2" type="ORF">BD410DRAFT_731942</name>
</gene>
<evidence type="ECO:0000313" key="2">
    <source>
        <dbReference type="EMBL" id="TDL15907.1"/>
    </source>
</evidence>
<keyword evidence="3" id="KW-1185">Reference proteome</keyword>
<reference evidence="2 3" key="1">
    <citation type="submission" date="2018-06" db="EMBL/GenBank/DDBJ databases">
        <title>A transcriptomic atlas of mushroom development highlights an independent origin of complex multicellularity.</title>
        <authorList>
            <consortium name="DOE Joint Genome Institute"/>
            <person name="Krizsan K."/>
            <person name="Almasi E."/>
            <person name="Merenyi Z."/>
            <person name="Sahu N."/>
            <person name="Viragh M."/>
            <person name="Koszo T."/>
            <person name="Mondo S."/>
            <person name="Kiss B."/>
            <person name="Balint B."/>
            <person name="Kues U."/>
            <person name="Barry K."/>
            <person name="Hegedus J.C."/>
            <person name="Henrissat B."/>
            <person name="Johnson J."/>
            <person name="Lipzen A."/>
            <person name="Ohm R."/>
            <person name="Nagy I."/>
            <person name="Pangilinan J."/>
            <person name="Yan J."/>
            <person name="Xiong Y."/>
            <person name="Grigoriev I.V."/>
            <person name="Hibbett D.S."/>
            <person name="Nagy L.G."/>
        </authorList>
    </citation>
    <scope>NUCLEOTIDE SEQUENCE [LARGE SCALE GENOMIC DNA]</scope>
    <source>
        <strain evidence="2 3">SZMC22713</strain>
    </source>
</reference>
<dbReference type="OrthoDB" id="3268838at2759"/>
<keyword evidence="1" id="KW-0812">Transmembrane</keyword>
<proteinExistence type="predicted"/>
<evidence type="ECO:0000313" key="3">
    <source>
        <dbReference type="Proteomes" id="UP000294933"/>
    </source>
</evidence>
<sequence length="421" mass="47821">MWKFSRHSTTPSIETLVLTGVHTSARALILNLGALWCQIQFLTHCSPQMYTRQVWNEVICTLTKKARGFRVGLAFVFQSFVLCFNTLDLMFQVSWSYDRVGLPYHLVDVVDDYISFLQCVVDWVLSRIGMRRDGLAVLAIRGSPEIWGGVGVYTVNELFKMAGWISVFLPEREVVDNPSRLARLCEALYVYAFLSRDTLWSVFLYSSIHDGVLAPTQDQRATYANWLHIFGKERVFMSDHMGQLHDSYEVCHWNSLGTWSLAQSNIFDVFEPTDLRIALQRDGNLGHLVFGLQQWSSVVKKWSSVSPGDDPLTTMFTERGLLASPTYLHPTIYRPVILPDAQLRATWRHSKSYRAIKQLWSVTSPIPLNCVNRSRVSSVSHVEREATLFKNIIETKKVAIGPFEYCGNGLVVKGQGLGANL</sequence>
<feature type="transmembrane region" description="Helical" evidence="1">
    <location>
        <begin position="71"/>
        <end position="93"/>
    </location>
</feature>
<dbReference type="EMBL" id="ML170257">
    <property type="protein sequence ID" value="TDL15907.1"/>
    <property type="molecule type" value="Genomic_DNA"/>
</dbReference>
<dbReference type="AlphaFoldDB" id="A0A4Y7PKI2"/>
<protein>
    <submittedName>
        <fullName evidence="2">Uncharacterized protein</fullName>
    </submittedName>
</protein>
<dbReference type="VEuPathDB" id="FungiDB:BD410DRAFT_731942"/>
<keyword evidence="1" id="KW-1133">Transmembrane helix</keyword>